<dbReference type="InterPro" id="IPR027417">
    <property type="entry name" value="P-loop_NTPase"/>
</dbReference>
<dbReference type="Gene3D" id="3.40.50.300">
    <property type="entry name" value="P-loop containing nucleotide triphosphate hydrolases"/>
    <property type="match status" value="1"/>
</dbReference>
<dbReference type="PANTHER" id="PTHR30486:SF15">
    <property type="entry name" value="TYPE II_IV SECRETION SYSTEM ATPASE"/>
    <property type="match status" value="1"/>
</dbReference>
<dbReference type="InterPro" id="IPR050921">
    <property type="entry name" value="T4SS_GSP_E_ATPase"/>
</dbReference>
<dbReference type="EMBL" id="JACOOZ010000004">
    <property type="protein sequence ID" value="MBC5667755.1"/>
    <property type="molecule type" value="Genomic_DNA"/>
</dbReference>
<evidence type="ECO:0000313" key="4">
    <source>
        <dbReference type="Proteomes" id="UP000597877"/>
    </source>
</evidence>
<evidence type="ECO:0000256" key="1">
    <source>
        <dbReference type="ARBA" id="ARBA00006611"/>
    </source>
</evidence>
<organism evidence="3 4">
    <name type="scientific">Eubacterium segne</name>
    <dbReference type="NCBI Taxonomy" id="2763045"/>
    <lineage>
        <taxon>Bacteria</taxon>
        <taxon>Bacillati</taxon>
        <taxon>Bacillota</taxon>
        <taxon>Clostridia</taxon>
        <taxon>Eubacteriales</taxon>
        <taxon>Eubacteriaceae</taxon>
        <taxon>Eubacterium</taxon>
    </lineage>
</organism>
<proteinExistence type="inferred from homology"/>
<keyword evidence="4" id="KW-1185">Reference proteome</keyword>
<dbReference type="CDD" id="cd01130">
    <property type="entry name" value="VirB11-like_ATPase"/>
    <property type="match status" value="1"/>
</dbReference>
<sequence length="403" mass="45753">MKTNKEDIRNKVVDNLDMSREAENSEIHEIIDEIIAEETEYRYMSVSEKIGLHKYIFNSIKGLGILDELLEDEDITEIMINSHNSIFIEKKGHIYETEGQFDSPERLNDIIQQIVSRNNKRINESSPIADTRLPDGSRVNIVLPPVAIDGAVVTVRKFPRERVDMKRLIELKSITKEAADFLEKLVVSGYNIFICGGTGSGKTTFLNVLSDYIPGEERVITIEDSAELQLKNIKNIVRMEARQANTEGENEITIRDLIRTSLRMRPDRIIVGEVRGKEAIDMLQAMQTGHDGSMSTGHSNNTKDMLNRLETMVLMGMDIPMNAIRSQIASAIDIIVHLGRLRDRTRKVLKIDEVLDCVNGEIKLNPLFEFVEYGETEELVEGKLEARNRLVNTEKLERSGLSL</sequence>
<protein>
    <submittedName>
        <fullName evidence="3">CpaF family protein</fullName>
    </submittedName>
</protein>
<dbReference type="Proteomes" id="UP000597877">
    <property type="component" value="Unassembled WGS sequence"/>
</dbReference>
<gene>
    <name evidence="3" type="ORF">H8S00_07165</name>
</gene>
<accession>A0ABR7F4V4</accession>
<comment type="similarity">
    <text evidence="1">Belongs to the GSP E family.</text>
</comment>
<evidence type="ECO:0000313" key="3">
    <source>
        <dbReference type="EMBL" id="MBC5667755.1"/>
    </source>
</evidence>
<dbReference type="PANTHER" id="PTHR30486">
    <property type="entry name" value="TWITCHING MOTILITY PROTEIN PILT"/>
    <property type="match status" value="1"/>
</dbReference>
<dbReference type="SUPFAM" id="SSF52540">
    <property type="entry name" value="P-loop containing nucleoside triphosphate hydrolases"/>
    <property type="match status" value="1"/>
</dbReference>
<dbReference type="RefSeq" id="WP_021953501.1">
    <property type="nucleotide sequence ID" value="NZ_JACOOZ010000004.1"/>
</dbReference>
<evidence type="ECO:0000259" key="2">
    <source>
        <dbReference type="Pfam" id="PF00437"/>
    </source>
</evidence>
<comment type="caution">
    <text evidence="3">The sequence shown here is derived from an EMBL/GenBank/DDBJ whole genome shotgun (WGS) entry which is preliminary data.</text>
</comment>
<name>A0ABR7F4V4_9FIRM</name>
<dbReference type="InterPro" id="IPR001482">
    <property type="entry name" value="T2SS/T4SS_dom"/>
</dbReference>
<reference evidence="3 4" key="1">
    <citation type="submission" date="2020-08" db="EMBL/GenBank/DDBJ databases">
        <title>Genome public.</title>
        <authorList>
            <person name="Liu C."/>
            <person name="Sun Q."/>
        </authorList>
    </citation>
    <scope>NUCLEOTIDE SEQUENCE [LARGE SCALE GENOMIC DNA]</scope>
    <source>
        <strain evidence="3 4">BX4</strain>
    </source>
</reference>
<feature type="domain" description="Bacterial type II secretion system protein E" evidence="2">
    <location>
        <begin position="62"/>
        <end position="342"/>
    </location>
</feature>
<dbReference type="Gene3D" id="3.30.450.380">
    <property type="match status" value="1"/>
</dbReference>
<dbReference type="Pfam" id="PF00437">
    <property type="entry name" value="T2SSE"/>
    <property type="match status" value="1"/>
</dbReference>